<evidence type="ECO:0000256" key="3">
    <source>
        <dbReference type="PROSITE-ProRule" id="PRU00221"/>
    </source>
</evidence>
<dbReference type="Proteomes" id="UP000287188">
    <property type="component" value="Unassembled WGS sequence"/>
</dbReference>
<dbReference type="InterPro" id="IPR015943">
    <property type="entry name" value="WD40/YVTN_repeat-like_dom_sf"/>
</dbReference>
<dbReference type="RefSeq" id="WP_126553529.1">
    <property type="nucleotide sequence ID" value="NZ_BIFS01000001.1"/>
</dbReference>
<accession>A0A402ARG7</accession>
<dbReference type="Gene3D" id="2.130.10.10">
    <property type="entry name" value="YVTN repeat-like/Quinoprotein amine dehydrogenase"/>
    <property type="match status" value="1"/>
</dbReference>
<evidence type="ECO:0000313" key="4">
    <source>
        <dbReference type="EMBL" id="GCE21694.1"/>
    </source>
</evidence>
<dbReference type="PROSITE" id="PS50082">
    <property type="entry name" value="WD_REPEATS_2"/>
    <property type="match status" value="1"/>
</dbReference>
<evidence type="ECO:0000256" key="1">
    <source>
        <dbReference type="ARBA" id="ARBA00022574"/>
    </source>
</evidence>
<dbReference type="Pfam" id="PF00400">
    <property type="entry name" value="WD40"/>
    <property type="match status" value="1"/>
</dbReference>
<dbReference type="InterPro" id="IPR011047">
    <property type="entry name" value="Quinoprotein_ADH-like_sf"/>
</dbReference>
<proteinExistence type="predicted"/>
<protein>
    <submittedName>
        <fullName evidence="4">Uncharacterized protein</fullName>
    </submittedName>
</protein>
<keyword evidence="2" id="KW-0677">Repeat</keyword>
<sequence length="89" mass="9989">MSTAEPEQPTSDRLPYGVKLLRIFKEPTVAFIVSMVWSPDGTRVATGSSDKTMRVWEVSSGELLHTSEVYASTVREVEWSPDGRRGFRV</sequence>
<dbReference type="AlphaFoldDB" id="A0A402ARG7"/>
<organism evidence="4 5">
    <name type="scientific">Dictyobacter kobayashii</name>
    <dbReference type="NCBI Taxonomy" id="2014872"/>
    <lineage>
        <taxon>Bacteria</taxon>
        <taxon>Bacillati</taxon>
        <taxon>Chloroflexota</taxon>
        <taxon>Ktedonobacteria</taxon>
        <taxon>Ktedonobacterales</taxon>
        <taxon>Dictyobacteraceae</taxon>
        <taxon>Dictyobacter</taxon>
    </lineage>
</organism>
<evidence type="ECO:0000313" key="5">
    <source>
        <dbReference type="Proteomes" id="UP000287188"/>
    </source>
</evidence>
<keyword evidence="1 3" id="KW-0853">WD repeat</keyword>
<comment type="caution">
    <text evidence="4">The sequence shown here is derived from an EMBL/GenBank/DDBJ whole genome shotgun (WGS) entry which is preliminary data.</text>
</comment>
<dbReference type="OrthoDB" id="9805828at2"/>
<dbReference type="InterPro" id="IPR001680">
    <property type="entry name" value="WD40_rpt"/>
</dbReference>
<name>A0A402ARG7_9CHLR</name>
<dbReference type="PANTHER" id="PTHR19848">
    <property type="entry name" value="WD40 REPEAT PROTEIN"/>
    <property type="match status" value="1"/>
</dbReference>
<keyword evidence="5" id="KW-1185">Reference proteome</keyword>
<evidence type="ECO:0000256" key="2">
    <source>
        <dbReference type="ARBA" id="ARBA00022737"/>
    </source>
</evidence>
<feature type="repeat" description="WD" evidence="3">
    <location>
        <begin position="32"/>
        <end position="66"/>
    </location>
</feature>
<dbReference type="PROSITE" id="PS00678">
    <property type="entry name" value="WD_REPEATS_1"/>
    <property type="match status" value="1"/>
</dbReference>
<dbReference type="PROSITE" id="PS50294">
    <property type="entry name" value="WD_REPEATS_REGION"/>
    <property type="match status" value="1"/>
</dbReference>
<dbReference type="EMBL" id="BIFS01000001">
    <property type="protein sequence ID" value="GCE21694.1"/>
    <property type="molecule type" value="Genomic_DNA"/>
</dbReference>
<gene>
    <name evidence="4" type="ORF">KDK_54940</name>
</gene>
<reference evidence="5" key="1">
    <citation type="submission" date="2018-12" db="EMBL/GenBank/DDBJ databases">
        <title>Tengunoibacter tsumagoiensis gen. nov., sp. nov., Dictyobacter kobayashii sp. nov., D. alpinus sp. nov., and D. joshuensis sp. nov. and description of Dictyobacteraceae fam. nov. within the order Ktedonobacterales isolated from Tengu-no-mugimeshi.</title>
        <authorList>
            <person name="Wang C.M."/>
            <person name="Zheng Y."/>
            <person name="Sakai Y."/>
            <person name="Toyoda A."/>
            <person name="Minakuchi Y."/>
            <person name="Abe K."/>
            <person name="Yokota A."/>
            <person name="Yabe S."/>
        </authorList>
    </citation>
    <scope>NUCLEOTIDE SEQUENCE [LARGE SCALE GENOMIC DNA]</scope>
    <source>
        <strain evidence="5">Uno11</strain>
    </source>
</reference>
<dbReference type="InterPro" id="IPR019775">
    <property type="entry name" value="WD40_repeat_CS"/>
</dbReference>
<dbReference type="SUPFAM" id="SSF50998">
    <property type="entry name" value="Quinoprotein alcohol dehydrogenase-like"/>
    <property type="match status" value="1"/>
</dbReference>
<dbReference type="PANTHER" id="PTHR19848:SF8">
    <property type="entry name" value="F-BOX AND WD REPEAT DOMAIN CONTAINING 7"/>
    <property type="match status" value="1"/>
</dbReference>
<dbReference type="SMART" id="SM00320">
    <property type="entry name" value="WD40"/>
    <property type="match status" value="1"/>
</dbReference>